<dbReference type="EMBL" id="CU633870">
    <property type="protein sequence ID" value="CAP65081.1"/>
    <property type="molecule type" value="Genomic_DNA"/>
</dbReference>
<gene>
    <name evidence="5" type="ORF">PODANS_5_6690</name>
</gene>
<feature type="compositionally biased region" description="Basic residues" evidence="3">
    <location>
        <begin position="33"/>
        <end position="43"/>
    </location>
</feature>
<evidence type="ECO:0000256" key="2">
    <source>
        <dbReference type="ARBA" id="ARBA00023002"/>
    </source>
</evidence>
<reference evidence="5 7" key="1">
    <citation type="journal article" date="2008" name="Genome Biol.">
        <title>The genome sequence of the model ascomycete fungus Podospora anserina.</title>
        <authorList>
            <person name="Espagne E."/>
            <person name="Lespinet O."/>
            <person name="Malagnac F."/>
            <person name="Da Silva C."/>
            <person name="Jaillon O."/>
            <person name="Porcel B.M."/>
            <person name="Couloux A."/>
            <person name="Aury J.-M."/>
            <person name="Segurens B."/>
            <person name="Poulain J."/>
            <person name="Anthouard V."/>
            <person name="Grossetete S."/>
            <person name="Khalili H."/>
            <person name="Coppin E."/>
            <person name="Dequard-Chablat M."/>
            <person name="Picard M."/>
            <person name="Contamine V."/>
            <person name="Arnaise S."/>
            <person name="Bourdais A."/>
            <person name="Berteaux-Lecellier V."/>
            <person name="Gautheret D."/>
            <person name="de Vries R.P."/>
            <person name="Battaglia E."/>
            <person name="Coutinho P.M."/>
            <person name="Danchin E.G.J."/>
            <person name="Henrissat B."/>
            <person name="El Khoury R."/>
            <person name="Sainsard-Chanet A."/>
            <person name="Boivin A."/>
            <person name="Pinan-Lucarre B."/>
            <person name="Sellem C.H."/>
            <person name="Debuchy R."/>
            <person name="Wincker P."/>
            <person name="Weissenbach J."/>
            <person name="Silar P."/>
        </authorList>
    </citation>
    <scope>NUCLEOTIDE SEQUENCE [LARGE SCALE GENOMIC DNA]</scope>
    <source>
        <strain evidence="7">S / ATCC MYA-4624 / DSM 980 / FGSC 10383</strain>
        <strain evidence="5">S mat+</strain>
    </source>
</reference>
<dbReference type="PROSITE" id="PS00498">
    <property type="entry name" value="TYROSINASE_2"/>
    <property type="match status" value="1"/>
</dbReference>
<evidence type="ECO:0000256" key="1">
    <source>
        <dbReference type="ARBA" id="ARBA00022723"/>
    </source>
</evidence>
<dbReference type="eggNOG" id="ENOG502RM4B">
    <property type="taxonomic scope" value="Eukaryota"/>
</dbReference>
<dbReference type="GeneID" id="6189344"/>
<dbReference type="PANTHER" id="PTHR11474">
    <property type="entry name" value="TYROSINASE FAMILY MEMBER"/>
    <property type="match status" value="1"/>
</dbReference>
<sequence>MTVSILCKAGKKNVLLMKDDNSRDGHVENTHGIPKKGKKKRGPGPRIKTLFFLWFPEGSERQAISLVSTMLLWTTAFLASLVAAQTYPPDVVDQLAAASLPKVKEWLAKNPQGNCTLETAVRRKEWMDLTLAQRKEYTNAVLCLMSKPALTSSAAPGAKSRFDDYIVVHVQQTPRNHGSVRVYTSNTYPVLISNPYADLLLTLAPLLRMALRASPSQRVWIQGISTDPANSPLFDGSEGSMGGNGAKASYNGIMIPGPYDRIPPADGGGCVTTGPFKNMTVNLGPIAPILQLTRNPRADGLGYNPRCLRRDINKNSAAVTSAKDVYDVITKNNDAHWFQTVMEGQFPQGKWGIHAGGHYTVGGDPGGDFYTSPGDPAFWLHHTMIDRVWWIWQIQNLEKRLKEVSHTRTMSNFPPSANGTLDDLSGLGVLAPDVEVRELMSTMGGLMGKFCYIYE</sequence>
<dbReference type="InterPro" id="IPR008922">
    <property type="entry name" value="Di-copper_centre_dom_sf"/>
</dbReference>
<dbReference type="HOGENOM" id="CLU_035914_0_0_1"/>
<protein>
    <submittedName>
        <fullName evidence="5">Podospora anserina S mat+ genomic DNA chromosome 5, supercontig 8</fullName>
    </submittedName>
</protein>
<dbReference type="Gene3D" id="1.10.1280.10">
    <property type="entry name" value="Di-copper center containing domain from catechol oxidase"/>
    <property type="match status" value="2"/>
</dbReference>
<dbReference type="InterPro" id="IPR050316">
    <property type="entry name" value="Tyrosinase/Hemocyanin"/>
</dbReference>
<reference evidence="5" key="2">
    <citation type="submission" date="2008-07" db="EMBL/GenBank/DDBJ databases">
        <authorList>
            <person name="Genoscope - CEA"/>
        </authorList>
    </citation>
    <scope>NUCLEOTIDE SEQUENCE</scope>
    <source>
        <strain evidence="5">S mat+</strain>
    </source>
</reference>
<dbReference type="KEGG" id="pan:PODANSg2196"/>
<dbReference type="InterPro" id="IPR002227">
    <property type="entry name" value="Tyrosinase_Cu-bd"/>
</dbReference>
<dbReference type="GO" id="GO:0046872">
    <property type="term" value="F:metal ion binding"/>
    <property type="evidence" value="ECO:0007669"/>
    <property type="project" value="UniProtKB-KW"/>
</dbReference>
<dbReference type="AlphaFoldDB" id="B2AM93"/>
<dbReference type="PANTHER" id="PTHR11474:SF125">
    <property type="entry name" value="N-ACETYL-6-HYDROXYTRYPTOPHAN OXIDASE IVOB-RELATED"/>
    <property type="match status" value="1"/>
</dbReference>
<dbReference type="EMBL" id="FO904940">
    <property type="protein sequence ID" value="CDP29828.1"/>
    <property type="molecule type" value="Genomic_DNA"/>
</dbReference>
<dbReference type="Proteomes" id="UP000001197">
    <property type="component" value="Chromosome 5"/>
</dbReference>
<dbReference type="VEuPathDB" id="FungiDB:PODANS_5_6690"/>
<reference evidence="6" key="4">
    <citation type="submission" date="2015-04" db="EMBL/GenBank/DDBJ databases">
        <title>Maintaining two mating types: Structure of the mating type locus and its role in heterokaryosis in Podospora anserina.</title>
        <authorList>
            <person name="Grognet P."/>
            <person name="Bidard F."/>
            <person name="Kuchly C."/>
            <person name="Chan Ho Tong L."/>
            <person name="Coppin E."/>
            <person name="Ait Benkhali J."/>
            <person name="Couloux A."/>
            <person name="Wincker P."/>
            <person name="Debuchy R."/>
            <person name="Silar P."/>
        </authorList>
    </citation>
    <scope>NUCLEOTIDE SEQUENCE</scope>
</reference>
<feature type="domain" description="Tyrosinase copper-binding" evidence="4">
    <location>
        <begin position="375"/>
        <end position="386"/>
    </location>
</feature>
<evidence type="ECO:0000313" key="7">
    <source>
        <dbReference type="Proteomes" id="UP000001197"/>
    </source>
</evidence>
<evidence type="ECO:0000313" key="6">
    <source>
        <dbReference type="EMBL" id="CDP29828.1"/>
    </source>
</evidence>
<keyword evidence="7" id="KW-1185">Reference proteome</keyword>
<evidence type="ECO:0000313" key="5">
    <source>
        <dbReference type="EMBL" id="CAP65081.1"/>
    </source>
</evidence>
<dbReference type="OrthoDB" id="6132182at2759"/>
<feature type="region of interest" description="Disordered" evidence="3">
    <location>
        <begin position="18"/>
        <end position="43"/>
    </location>
</feature>
<reference evidence="7" key="3">
    <citation type="journal article" date="2014" name="Genetics">
        <title>Maintaining two mating types: Structure of the mating type locus and its role in heterokaryosis in Podospora anserina.</title>
        <authorList>
            <person name="Grognet P."/>
            <person name="Bidard F."/>
            <person name="Kuchly C."/>
            <person name="Tong L.C.H."/>
            <person name="Coppin E."/>
            <person name="Benkhali J.A."/>
            <person name="Couloux A."/>
            <person name="Wincker P."/>
            <person name="Debuchy R."/>
            <person name="Silar P."/>
        </authorList>
    </citation>
    <scope>GENOME REANNOTATION</scope>
    <source>
        <strain evidence="7">S / ATCC MYA-4624 / DSM 980 / FGSC 10383</strain>
    </source>
</reference>
<keyword evidence="2" id="KW-0560">Oxidoreductase</keyword>
<dbReference type="STRING" id="515849.B2AM93"/>
<evidence type="ECO:0000256" key="3">
    <source>
        <dbReference type="SAM" id="MobiDB-lite"/>
    </source>
</evidence>
<keyword evidence="1" id="KW-0479">Metal-binding</keyword>
<dbReference type="GO" id="GO:0016491">
    <property type="term" value="F:oxidoreductase activity"/>
    <property type="evidence" value="ECO:0007669"/>
    <property type="project" value="UniProtKB-KW"/>
</dbReference>
<feature type="compositionally biased region" description="Basic and acidic residues" evidence="3">
    <location>
        <begin position="18"/>
        <end position="29"/>
    </location>
</feature>
<evidence type="ECO:0000259" key="4">
    <source>
        <dbReference type="PROSITE" id="PS00498"/>
    </source>
</evidence>
<organism evidence="5">
    <name type="scientific">Podospora anserina (strain S / ATCC MYA-4624 / DSM 980 / FGSC 10383)</name>
    <name type="common">Pleurage anserina</name>
    <dbReference type="NCBI Taxonomy" id="515849"/>
    <lineage>
        <taxon>Eukaryota</taxon>
        <taxon>Fungi</taxon>
        <taxon>Dikarya</taxon>
        <taxon>Ascomycota</taxon>
        <taxon>Pezizomycotina</taxon>
        <taxon>Sordariomycetes</taxon>
        <taxon>Sordariomycetidae</taxon>
        <taxon>Sordariales</taxon>
        <taxon>Podosporaceae</taxon>
        <taxon>Podospora</taxon>
        <taxon>Podospora anserina</taxon>
    </lineage>
</organism>
<dbReference type="SUPFAM" id="SSF48056">
    <property type="entry name" value="Di-copper centre-containing domain"/>
    <property type="match status" value="1"/>
</dbReference>
<dbReference type="Pfam" id="PF00264">
    <property type="entry name" value="Tyrosinase"/>
    <property type="match status" value="1"/>
</dbReference>
<name>B2AM93_PODAN</name>
<proteinExistence type="predicted"/>
<accession>B2AM93</accession>
<dbReference type="RefSeq" id="XP_001905174.1">
    <property type="nucleotide sequence ID" value="XM_001905139.1"/>
</dbReference>